<dbReference type="OrthoDB" id="909526at2759"/>
<dbReference type="GO" id="GO:0003676">
    <property type="term" value="F:nucleic acid binding"/>
    <property type="evidence" value="ECO:0007669"/>
    <property type="project" value="InterPro"/>
</dbReference>
<dbReference type="Proteomes" id="UP000325081">
    <property type="component" value="Unassembled WGS sequence"/>
</dbReference>
<gene>
    <name evidence="1" type="ORF">STAS_15273</name>
</gene>
<organism evidence="1 2">
    <name type="scientific">Striga asiatica</name>
    <name type="common">Asiatic witchweed</name>
    <name type="synonym">Buchnera asiatica</name>
    <dbReference type="NCBI Taxonomy" id="4170"/>
    <lineage>
        <taxon>Eukaryota</taxon>
        <taxon>Viridiplantae</taxon>
        <taxon>Streptophyta</taxon>
        <taxon>Embryophyta</taxon>
        <taxon>Tracheophyta</taxon>
        <taxon>Spermatophyta</taxon>
        <taxon>Magnoliopsida</taxon>
        <taxon>eudicotyledons</taxon>
        <taxon>Gunneridae</taxon>
        <taxon>Pentapetalae</taxon>
        <taxon>asterids</taxon>
        <taxon>lamiids</taxon>
        <taxon>Lamiales</taxon>
        <taxon>Orobanchaceae</taxon>
        <taxon>Buchnereae</taxon>
        <taxon>Striga</taxon>
    </lineage>
</organism>
<dbReference type="PANTHER" id="PTHR35046:SF18">
    <property type="entry name" value="RNA-DIRECTED DNA POLYMERASE"/>
    <property type="match status" value="1"/>
</dbReference>
<dbReference type="InterPro" id="IPR036397">
    <property type="entry name" value="RNaseH_sf"/>
</dbReference>
<dbReference type="AlphaFoldDB" id="A0A5A7Q1R2"/>
<comment type="caution">
    <text evidence="1">The sequence shown here is derived from an EMBL/GenBank/DDBJ whole genome shotgun (WGS) entry which is preliminary data.</text>
</comment>
<proteinExistence type="predicted"/>
<accession>A0A5A7Q1R2</accession>
<dbReference type="SUPFAM" id="SSF53098">
    <property type="entry name" value="Ribonuclease H-like"/>
    <property type="match status" value="1"/>
</dbReference>
<sequence length="135" mass="15312">MSNGFNVINVHFVPLTHPYTVKSITKLSVEYIVKLHGVSRSIVSDRDRIFVNNFGKESFKMYGTEVVMSSAYHPQTYGQTESNTLGVLSINFQRSQRDFFIGPNFGTTPCIMHLSSLLHMSWFMDGLHQCSSVIQ</sequence>
<keyword evidence="2" id="KW-1185">Reference proteome</keyword>
<dbReference type="Gene3D" id="3.30.420.10">
    <property type="entry name" value="Ribonuclease H-like superfamily/Ribonuclease H"/>
    <property type="match status" value="1"/>
</dbReference>
<evidence type="ECO:0000313" key="2">
    <source>
        <dbReference type="Proteomes" id="UP000325081"/>
    </source>
</evidence>
<evidence type="ECO:0000313" key="1">
    <source>
        <dbReference type="EMBL" id="GER38742.1"/>
    </source>
</evidence>
<dbReference type="PANTHER" id="PTHR35046">
    <property type="entry name" value="ZINC KNUCKLE (CCHC-TYPE) FAMILY PROTEIN"/>
    <property type="match status" value="1"/>
</dbReference>
<name>A0A5A7Q1R2_STRAF</name>
<reference evidence="2" key="1">
    <citation type="journal article" date="2019" name="Curr. Biol.">
        <title>Genome Sequence of Striga asiatica Provides Insight into the Evolution of Plant Parasitism.</title>
        <authorList>
            <person name="Yoshida S."/>
            <person name="Kim S."/>
            <person name="Wafula E.K."/>
            <person name="Tanskanen J."/>
            <person name="Kim Y.M."/>
            <person name="Honaas L."/>
            <person name="Yang Z."/>
            <person name="Spallek T."/>
            <person name="Conn C.E."/>
            <person name="Ichihashi Y."/>
            <person name="Cheong K."/>
            <person name="Cui S."/>
            <person name="Der J.P."/>
            <person name="Gundlach H."/>
            <person name="Jiao Y."/>
            <person name="Hori C."/>
            <person name="Ishida J.K."/>
            <person name="Kasahara H."/>
            <person name="Kiba T."/>
            <person name="Kim M.S."/>
            <person name="Koo N."/>
            <person name="Laohavisit A."/>
            <person name="Lee Y.H."/>
            <person name="Lumba S."/>
            <person name="McCourt P."/>
            <person name="Mortimer J.C."/>
            <person name="Mutuku J.M."/>
            <person name="Nomura T."/>
            <person name="Sasaki-Sekimoto Y."/>
            <person name="Seto Y."/>
            <person name="Wang Y."/>
            <person name="Wakatake T."/>
            <person name="Sakakibara H."/>
            <person name="Demura T."/>
            <person name="Yamaguchi S."/>
            <person name="Yoneyama K."/>
            <person name="Manabe R.I."/>
            <person name="Nelson D.C."/>
            <person name="Schulman A.H."/>
            <person name="Timko M.P."/>
            <person name="dePamphilis C.W."/>
            <person name="Choi D."/>
            <person name="Shirasu K."/>
        </authorList>
    </citation>
    <scope>NUCLEOTIDE SEQUENCE [LARGE SCALE GENOMIC DNA]</scope>
    <source>
        <strain evidence="2">cv. UVA1</strain>
    </source>
</reference>
<dbReference type="InterPro" id="IPR012337">
    <property type="entry name" value="RNaseH-like_sf"/>
</dbReference>
<protein>
    <submittedName>
        <fullName evidence="1">Pol polyprotein</fullName>
    </submittedName>
</protein>
<dbReference type="EMBL" id="BKCP01005516">
    <property type="protein sequence ID" value="GER38742.1"/>
    <property type="molecule type" value="Genomic_DNA"/>
</dbReference>